<protein>
    <submittedName>
        <fullName evidence="1">Uncharacterized protein</fullName>
    </submittedName>
</protein>
<dbReference type="EMBL" id="BMAU01021175">
    <property type="protein sequence ID" value="GFX93570.1"/>
    <property type="molecule type" value="Genomic_DNA"/>
</dbReference>
<evidence type="ECO:0000313" key="2">
    <source>
        <dbReference type="Proteomes" id="UP000887159"/>
    </source>
</evidence>
<reference evidence="1" key="1">
    <citation type="submission" date="2020-08" db="EMBL/GenBank/DDBJ databases">
        <title>Multicomponent nature underlies the extraordinary mechanical properties of spider dragline silk.</title>
        <authorList>
            <person name="Kono N."/>
            <person name="Nakamura H."/>
            <person name="Mori M."/>
            <person name="Yoshida Y."/>
            <person name="Ohtoshi R."/>
            <person name="Malay A.D."/>
            <person name="Moran D.A.P."/>
            <person name="Tomita M."/>
            <person name="Numata K."/>
            <person name="Arakawa K."/>
        </authorList>
    </citation>
    <scope>NUCLEOTIDE SEQUENCE</scope>
</reference>
<gene>
    <name evidence="1" type="ORF">TNCV_1587481</name>
</gene>
<accession>A0A8X6RNE4</accession>
<keyword evidence="2" id="KW-1185">Reference proteome</keyword>
<sequence length="80" mass="9030">MLHIICDYCKTRFFFFFALERGTAFSTFVRGGNTARAGPGIASLRAYNCSVSLGLMATSRPIYVRSGLQKKRKEKEKNDE</sequence>
<proteinExistence type="predicted"/>
<evidence type="ECO:0000313" key="1">
    <source>
        <dbReference type="EMBL" id="GFX93570.1"/>
    </source>
</evidence>
<organism evidence="1 2">
    <name type="scientific">Trichonephila clavipes</name>
    <name type="common">Golden silk orbweaver</name>
    <name type="synonym">Nephila clavipes</name>
    <dbReference type="NCBI Taxonomy" id="2585209"/>
    <lineage>
        <taxon>Eukaryota</taxon>
        <taxon>Metazoa</taxon>
        <taxon>Ecdysozoa</taxon>
        <taxon>Arthropoda</taxon>
        <taxon>Chelicerata</taxon>
        <taxon>Arachnida</taxon>
        <taxon>Araneae</taxon>
        <taxon>Araneomorphae</taxon>
        <taxon>Entelegynae</taxon>
        <taxon>Araneoidea</taxon>
        <taxon>Nephilidae</taxon>
        <taxon>Trichonephila</taxon>
    </lineage>
</organism>
<comment type="caution">
    <text evidence="1">The sequence shown here is derived from an EMBL/GenBank/DDBJ whole genome shotgun (WGS) entry which is preliminary data.</text>
</comment>
<dbReference type="Proteomes" id="UP000887159">
    <property type="component" value="Unassembled WGS sequence"/>
</dbReference>
<name>A0A8X6RNE4_TRICX</name>
<dbReference type="AlphaFoldDB" id="A0A8X6RNE4"/>